<dbReference type="EMBL" id="CH902620">
    <property type="protein sequence ID" value="KPU73375.1"/>
    <property type="molecule type" value="Genomic_DNA"/>
</dbReference>
<accession>A0A0P8XEV0</accession>
<sequence length="87" mass="9878">MLKWSKTQKCLTTNRPQKLKLKRCNNFARCFHFVRTLELELGPDPGLRPRQLLRSSSATAKAQNPCDPNKILLAQIAGVVGCFRYSC</sequence>
<dbReference type="InParanoid" id="A0A0P8XEV0"/>
<protein>
    <submittedName>
        <fullName evidence="1">Uncharacterized protein</fullName>
    </submittedName>
</protein>
<keyword evidence="2" id="KW-1185">Reference proteome</keyword>
<evidence type="ECO:0000313" key="2">
    <source>
        <dbReference type="Proteomes" id="UP000007801"/>
    </source>
</evidence>
<organism evidence="1 2">
    <name type="scientific">Drosophila ananassae</name>
    <name type="common">Fruit fly</name>
    <dbReference type="NCBI Taxonomy" id="7217"/>
    <lineage>
        <taxon>Eukaryota</taxon>
        <taxon>Metazoa</taxon>
        <taxon>Ecdysozoa</taxon>
        <taxon>Arthropoda</taxon>
        <taxon>Hexapoda</taxon>
        <taxon>Insecta</taxon>
        <taxon>Pterygota</taxon>
        <taxon>Neoptera</taxon>
        <taxon>Endopterygota</taxon>
        <taxon>Diptera</taxon>
        <taxon>Brachycera</taxon>
        <taxon>Muscomorpha</taxon>
        <taxon>Ephydroidea</taxon>
        <taxon>Drosophilidae</taxon>
        <taxon>Drosophila</taxon>
        <taxon>Sophophora</taxon>
    </lineage>
</organism>
<name>A0A0P8XEV0_DROAN</name>
<evidence type="ECO:0000313" key="1">
    <source>
        <dbReference type="EMBL" id="KPU73375.1"/>
    </source>
</evidence>
<dbReference type="AlphaFoldDB" id="A0A0P8XEV0"/>
<dbReference type="Proteomes" id="UP000007801">
    <property type="component" value="Unassembled WGS sequence"/>
</dbReference>
<gene>
    <name evidence="1" type="primary">Dana\GF26920</name>
    <name evidence="1" type="ORF">GF26920</name>
</gene>
<proteinExistence type="predicted"/>
<reference evidence="1 2" key="1">
    <citation type="journal article" date="2007" name="Nature">
        <title>Evolution of genes and genomes on the Drosophila phylogeny.</title>
        <authorList>
            <consortium name="Drosophila 12 Genomes Consortium"/>
            <person name="Clark A.G."/>
            <person name="Eisen M.B."/>
            <person name="Smith D.R."/>
            <person name="Bergman C.M."/>
            <person name="Oliver B."/>
            <person name="Markow T.A."/>
            <person name="Kaufman T.C."/>
            <person name="Kellis M."/>
            <person name="Gelbart W."/>
            <person name="Iyer V.N."/>
            <person name="Pollard D.A."/>
            <person name="Sackton T.B."/>
            <person name="Larracuente A.M."/>
            <person name="Singh N.D."/>
            <person name="Abad J.P."/>
            <person name="Abt D.N."/>
            <person name="Adryan B."/>
            <person name="Aguade M."/>
            <person name="Akashi H."/>
            <person name="Anderson W.W."/>
            <person name="Aquadro C.F."/>
            <person name="Ardell D.H."/>
            <person name="Arguello R."/>
            <person name="Artieri C.G."/>
            <person name="Barbash D.A."/>
            <person name="Barker D."/>
            <person name="Barsanti P."/>
            <person name="Batterham P."/>
            <person name="Batzoglou S."/>
            <person name="Begun D."/>
            <person name="Bhutkar A."/>
            <person name="Blanco E."/>
            <person name="Bosak S.A."/>
            <person name="Bradley R.K."/>
            <person name="Brand A.D."/>
            <person name="Brent M.R."/>
            <person name="Brooks A.N."/>
            <person name="Brown R.H."/>
            <person name="Butlin R.K."/>
            <person name="Caggese C."/>
            <person name="Calvi B.R."/>
            <person name="Bernardo de Carvalho A."/>
            <person name="Caspi A."/>
            <person name="Castrezana S."/>
            <person name="Celniker S.E."/>
            <person name="Chang J.L."/>
            <person name="Chapple C."/>
            <person name="Chatterji S."/>
            <person name="Chinwalla A."/>
            <person name="Civetta A."/>
            <person name="Clifton S.W."/>
            <person name="Comeron J.M."/>
            <person name="Costello J.C."/>
            <person name="Coyne J.A."/>
            <person name="Daub J."/>
            <person name="David R.G."/>
            <person name="Delcher A.L."/>
            <person name="Delehaunty K."/>
            <person name="Do C.B."/>
            <person name="Ebling H."/>
            <person name="Edwards K."/>
            <person name="Eickbush T."/>
            <person name="Evans J.D."/>
            <person name="Filipski A."/>
            <person name="Findeiss S."/>
            <person name="Freyhult E."/>
            <person name="Fulton L."/>
            <person name="Fulton R."/>
            <person name="Garcia A.C."/>
            <person name="Gardiner A."/>
            <person name="Garfield D.A."/>
            <person name="Garvin B.E."/>
            <person name="Gibson G."/>
            <person name="Gilbert D."/>
            <person name="Gnerre S."/>
            <person name="Godfrey J."/>
            <person name="Good R."/>
            <person name="Gotea V."/>
            <person name="Gravely B."/>
            <person name="Greenberg A.J."/>
            <person name="Griffiths-Jones S."/>
            <person name="Gross S."/>
            <person name="Guigo R."/>
            <person name="Gustafson E.A."/>
            <person name="Haerty W."/>
            <person name="Hahn M.W."/>
            <person name="Halligan D.L."/>
            <person name="Halpern A.L."/>
            <person name="Halter G.M."/>
            <person name="Han M.V."/>
            <person name="Heger A."/>
            <person name="Hillier L."/>
            <person name="Hinrichs A.S."/>
            <person name="Holmes I."/>
            <person name="Hoskins R.A."/>
            <person name="Hubisz M.J."/>
            <person name="Hultmark D."/>
            <person name="Huntley M.A."/>
            <person name="Jaffe D.B."/>
            <person name="Jagadeeshan S."/>
            <person name="Jeck W.R."/>
            <person name="Johnson J."/>
            <person name="Jones C.D."/>
            <person name="Jordan W.C."/>
            <person name="Karpen G.H."/>
            <person name="Kataoka E."/>
            <person name="Keightley P.D."/>
            <person name="Kheradpour P."/>
            <person name="Kirkness E.F."/>
            <person name="Koerich L.B."/>
            <person name="Kristiansen K."/>
            <person name="Kudrna D."/>
            <person name="Kulathinal R.J."/>
            <person name="Kumar S."/>
            <person name="Kwok R."/>
            <person name="Lander E."/>
            <person name="Langley C.H."/>
            <person name="Lapoint R."/>
            <person name="Lazzaro B.P."/>
            <person name="Lee S.J."/>
            <person name="Levesque L."/>
            <person name="Li R."/>
            <person name="Lin C.F."/>
            <person name="Lin M.F."/>
            <person name="Lindblad-Toh K."/>
            <person name="Llopart A."/>
            <person name="Long M."/>
            <person name="Low L."/>
            <person name="Lozovsky E."/>
            <person name="Lu J."/>
            <person name="Luo M."/>
            <person name="Machado C.A."/>
            <person name="Makalowski W."/>
            <person name="Marzo M."/>
            <person name="Matsuda M."/>
            <person name="Matzkin L."/>
            <person name="McAllister B."/>
            <person name="McBride C.S."/>
            <person name="McKernan B."/>
            <person name="McKernan K."/>
            <person name="Mendez-Lago M."/>
            <person name="Minx P."/>
            <person name="Mollenhauer M.U."/>
            <person name="Montooth K."/>
            <person name="Mount S.M."/>
            <person name="Mu X."/>
            <person name="Myers E."/>
            <person name="Negre B."/>
            <person name="Newfeld S."/>
            <person name="Nielsen R."/>
            <person name="Noor M.A."/>
            <person name="O'Grady P."/>
            <person name="Pachter L."/>
            <person name="Papaceit M."/>
            <person name="Parisi M.J."/>
            <person name="Parisi M."/>
            <person name="Parts L."/>
            <person name="Pedersen J.S."/>
            <person name="Pesole G."/>
            <person name="Phillippy A.M."/>
            <person name="Ponting C.P."/>
            <person name="Pop M."/>
            <person name="Porcelli D."/>
            <person name="Powell J.R."/>
            <person name="Prohaska S."/>
            <person name="Pruitt K."/>
            <person name="Puig M."/>
            <person name="Quesneville H."/>
            <person name="Ram K.R."/>
            <person name="Rand D."/>
            <person name="Rasmussen M.D."/>
            <person name="Reed L.K."/>
            <person name="Reenan R."/>
            <person name="Reily A."/>
            <person name="Remington K.A."/>
            <person name="Rieger T.T."/>
            <person name="Ritchie M.G."/>
            <person name="Robin C."/>
            <person name="Rogers Y.H."/>
            <person name="Rohde C."/>
            <person name="Rozas J."/>
            <person name="Rubenfield M.J."/>
            <person name="Ruiz A."/>
            <person name="Russo S."/>
            <person name="Salzberg S.L."/>
            <person name="Sanchez-Gracia A."/>
            <person name="Saranga D.J."/>
            <person name="Sato H."/>
            <person name="Schaeffer S.W."/>
            <person name="Schatz M.C."/>
            <person name="Schlenke T."/>
            <person name="Schwartz R."/>
            <person name="Segarra C."/>
            <person name="Singh R.S."/>
            <person name="Sirot L."/>
            <person name="Sirota M."/>
            <person name="Sisneros N.B."/>
            <person name="Smith C.D."/>
            <person name="Smith T.F."/>
            <person name="Spieth J."/>
            <person name="Stage D.E."/>
            <person name="Stark A."/>
            <person name="Stephan W."/>
            <person name="Strausberg R.L."/>
            <person name="Strempel S."/>
            <person name="Sturgill D."/>
            <person name="Sutton G."/>
            <person name="Sutton G.G."/>
            <person name="Tao W."/>
            <person name="Teichmann S."/>
            <person name="Tobari Y.N."/>
            <person name="Tomimura Y."/>
            <person name="Tsolas J.M."/>
            <person name="Valente V.L."/>
            <person name="Venter E."/>
            <person name="Venter J.C."/>
            <person name="Vicario S."/>
            <person name="Vieira F.G."/>
            <person name="Vilella A.J."/>
            <person name="Villasante A."/>
            <person name="Walenz B."/>
            <person name="Wang J."/>
            <person name="Wasserman M."/>
            <person name="Watts T."/>
            <person name="Wilson D."/>
            <person name="Wilson R.K."/>
            <person name="Wing R.A."/>
            <person name="Wolfner M.F."/>
            <person name="Wong A."/>
            <person name="Wong G.K."/>
            <person name="Wu C.I."/>
            <person name="Wu G."/>
            <person name="Yamamoto D."/>
            <person name="Yang H.P."/>
            <person name="Yang S.P."/>
            <person name="Yorke J.A."/>
            <person name="Yoshida K."/>
            <person name="Zdobnov E."/>
            <person name="Zhang P."/>
            <person name="Zhang Y."/>
            <person name="Zimin A.V."/>
            <person name="Baldwin J."/>
            <person name="Abdouelleil A."/>
            <person name="Abdulkadir J."/>
            <person name="Abebe A."/>
            <person name="Abera B."/>
            <person name="Abreu J."/>
            <person name="Acer S.C."/>
            <person name="Aftuck L."/>
            <person name="Alexander A."/>
            <person name="An P."/>
            <person name="Anderson E."/>
            <person name="Anderson S."/>
            <person name="Arachi H."/>
            <person name="Azer M."/>
            <person name="Bachantsang P."/>
            <person name="Barry A."/>
            <person name="Bayul T."/>
            <person name="Berlin A."/>
            <person name="Bessette D."/>
            <person name="Bloom T."/>
            <person name="Blye J."/>
            <person name="Boguslavskiy L."/>
            <person name="Bonnet C."/>
            <person name="Boukhgalter B."/>
            <person name="Bourzgui I."/>
            <person name="Brown A."/>
            <person name="Cahill P."/>
            <person name="Channer S."/>
            <person name="Cheshatsang Y."/>
            <person name="Chuda L."/>
            <person name="Citroen M."/>
            <person name="Collymore A."/>
            <person name="Cooke P."/>
            <person name="Costello M."/>
            <person name="D'Aco K."/>
            <person name="Daza R."/>
            <person name="De Haan G."/>
            <person name="DeGray S."/>
            <person name="DeMaso C."/>
            <person name="Dhargay N."/>
            <person name="Dooley K."/>
            <person name="Dooley E."/>
            <person name="Doricent M."/>
            <person name="Dorje P."/>
            <person name="Dorjee K."/>
            <person name="Dupes A."/>
            <person name="Elong R."/>
            <person name="Falk J."/>
            <person name="Farina A."/>
            <person name="Faro S."/>
            <person name="Ferguson D."/>
            <person name="Fisher S."/>
            <person name="Foley C.D."/>
            <person name="Franke A."/>
            <person name="Friedrich D."/>
            <person name="Gadbois L."/>
            <person name="Gearin G."/>
            <person name="Gearin C.R."/>
            <person name="Giannoukos G."/>
            <person name="Goode T."/>
            <person name="Graham J."/>
            <person name="Grandbois E."/>
            <person name="Grewal S."/>
            <person name="Gyaltsen K."/>
            <person name="Hafez N."/>
            <person name="Hagos B."/>
            <person name="Hall J."/>
            <person name="Henson C."/>
            <person name="Hollinger A."/>
            <person name="Honan T."/>
            <person name="Huard M.D."/>
            <person name="Hughes L."/>
            <person name="Hurhula B."/>
            <person name="Husby M.E."/>
            <person name="Kamat A."/>
            <person name="Kanga B."/>
            <person name="Kashin S."/>
            <person name="Khazanovich D."/>
            <person name="Kisner P."/>
            <person name="Lance K."/>
            <person name="Lara M."/>
            <person name="Lee W."/>
            <person name="Lennon N."/>
            <person name="Letendre F."/>
            <person name="LeVine R."/>
            <person name="Lipovsky A."/>
            <person name="Liu X."/>
            <person name="Liu J."/>
            <person name="Liu S."/>
            <person name="Lokyitsang T."/>
            <person name="Lokyitsang Y."/>
            <person name="Lubonja R."/>
            <person name="Lui A."/>
            <person name="MacDonald P."/>
            <person name="Magnisalis V."/>
            <person name="Maru K."/>
            <person name="Matthews C."/>
            <person name="McCusker W."/>
            <person name="McDonough S."/>
            <person name="Mehta T."/>
            <person name="Meldrim J."/>
            <person name="Meneus L."/>
            <person name="Mihai O."/>
            <person name="Mihalev A."/>
            <person name="Mihova T."/>
            <person name="Mittelman R."/>
            <person name="Mlenga V."/>
            <person name="Montmayeur A."/>
            <person name="Mulrain L."/>
            <person name="Navidi A."/>
            <person name="Naylor J."/>
            <person name="Negash T."/>
            <person name="Nguyen T."/>
            <person name="Nguyen N."/>
            <person name="Nicol R."/>
            <person name="Norbu C."/>
            <person name="Norbu N."/>
            <person name="Novod N."/>
            <person name="O'Neill B."/>
            <person name="Osman S."/>
            <person name="Markiewicz E."/>
            <person name="Oyono O.L."/>
            <person name="Patti C."/>
            <person name="Phunkhang P."/>
            <person name="Pierre F."/>
            <person name="Priest M."/>
            <person name="Raghuraman S."/>
            <person name="Rege F."/>
            <person name="Reyes R."/>
            <person name="Rise C."/>
            <person name="Rogov P."/>
            <person name="Ross K."/>
            <person name="Ryan E."/>
            <person name="Settipalli S."/>
            <person name="Shea T."/>
            <person name="Sherpa N."/>
            <person name="Shi L."/>
            <person name="Shih D."/>
            <person name="Sparrow T."/>
            <person name="Spaulding J."/>
            <person name="Stalker J."/>
            <person name="Stange-Thomann N."/>
            <person name="Stavropoulos S."/>
            <person name="Stone C."/>
            <person name="Strader C."/>
            <person name="Tesfaye S."/>
            <person name="Thomson T."/>
            <person name="Thoulutsang Y."/>
            <person name="Thoulutsang D."/>
            <person name="Topham K."/>
            <person name="Topping I."/>
            <person name="Tsamla T."/>
            <person name="Vassiliev H."/>
            <person name="Vo A."/>
            <person name="Wangchuk T."/>
            <person name="Wangdi T."/>
            <person name="Weiand M."/>
            <person name="Wilkinson J."/>
            <person name="Wilson A."/>
            <person name="Yadav S."/>
            <person name="Young G."/>
            <person name="Yu Q."/>
            <person name="Zembek L."/>
            <person name="Zhong D."/>
            <person name="Zimmer A."/>
            <person name="Zwirko Z."/>
            <person name="Jaffe D.B."/>
            <person name="Alvarez P."/>
            <person name="Brockman W."/>
            <person name="Butler J."/>
            <person name="Chin C."/>
            <person name="Gnerre S."/>
            <person name="Grabherr M."/>
            <person name="Kleber M."/>
            <person name="Mauceli E."/>
            <person name="MacCallum I."/>
        </authorList>
    </citation>
    <scope>NUCLEOTIDE SEQUENCE [LARGE SCALE GENOMIC DNA]</scope>
    <source>
        <strain evidence="2">Tucson 14024-0371.13</strain>
    </source>
</reference>